<gene>
    <name evidence="3" type="ORF">S01H1_56298</name>
</gene>
<name>X0VGA0_9ZZZZ</name>
<comment type="caution">
    <text evidence="3">The sequence shown here is derived from an EMBL/GenBank/DDBJ whole genome shotgun (WGS) entry which is preliminary data.</text>
</comment>
<evidence type="ECO:0000259" key="2">
    <source>
        <dbReference type="Pfam" id="PF08327"/>
    </source>
</evidence>
<dbReference type="CDD" id="cd07812">
    <property type="entry name" value="SRPBCC"/>
    <property type="match status" value="1"/>
</dbReference>
<comment type="similarity">
    <text evidence="1">Belongs to the AHA1 family.</text>
</comment>
<dbReference type="Pfam" id="PF08327">
    <property type="entry name" value="AHSA1"/>
    <property type="match status" value="1"/>
</dbReference>
<feature type="non-terminal residue" evidence="3">
    <location>
        <position position="132"/>
    </location>
</feature>
<dbReference type="Gene3D" id="3.30.530.20">
    <property type="match status" value="1"/>
</dbReference>
<dbReference type="EMBL" id="BARS01036646">
    <property type="protein sequence ID" value="GAG17330.1"/>
    <property type="molecule type" value="Genomic_DNA"/>
</dbReference>
<organism evidence="3">
    <name type="scientific">marine sediment metagenome</name>
    <dbReference type="NCBI Taxonomy" id="412755"/>
    <lineage>
        <taxon>unclassified sequences</taxon>
        <taxon>metagenomes</taxon>
        <taxon>ecological metagenomes</taxon>
    </lineage>
</organism>
<evidence type="ECO:0000256" key="1">
    <source>
        <dbReference type="ARBA" id="ARBA00006817"/>
    </source>
</evidence>
<dbReference type="InterPro" id="IPR013538">
    <property type="entry name" value="ASHA1/2-like_C"/>
</dbReference>
<evidence type="ECO:0000313" key="3">
    <source>
        <dbReference type="EMBL" id="GAG17330.1"/>
    </source>
</evidence>
<sequence>MPTTSESRLIAAPRAELWDAVTNLETAARWNQVWQRVEYLSSQREGVDTTFRAHTEDGLTHDFRISEWVPEEYVAFAPLPRQEPQDKGYLITLESQSFLLEPVNDHTSVTLSATAAGHGLRGLLAVRLVWPG</sequence>
<dbReference type="SUPFAM" id="SSF55961">
    <property type="entry name" value="Bet v1-like"/>
    <property type="match status" value="1"/>
</dbReference>
<dbReference type="AlphaFoldDB" id="X0VGA0"/>
<dbReference type="InterPro" id="IPR023393">
    <property type="entry name" value="START-like_dom_sf"/>
</dbReference>
<feature type="domain" description="Activator of Hsp90 ATPase homologue 1/2-like C-terminal" evidence="2">
    <location>
        <begin position="12"/>
        <end position="116"/>
    </location>
</feature>
<reference evidence="3" key="1">
    <citation type="journal article" date="2014" name="Front. Microbiol.">
        <title>High frequency of phylogenetically diverse reductive dehalogenase-homologous genes in deep subseafloor sedimentary metagenomes.</title>
        <authorList>
            <person name="Kawai M."/>
            <person name="Futagami T."/>
            <person name="Toyoda A."/>
            <person name="Takaki Y."/>
            <person name="Nishi S."/>
            <person name="Hori S."/>
            <person name="Arai W."/>
            <person name="Tsubouchi T."/>
            <person name="Morono Y."/>
            <person name="Uchiyama I."/>
            <person name="Ito T."/>
            <person name="Fujiyama A."/>
            <person name="Inagaki F."/>
            <person name="Takami H."/>
        </authorList>
    </citation>
    <scope>NUCLEOTIDE SEQUENCE</scope>
    <source>
        <strain evidence="3">Expedition CK06-06</strain>
    </source>
</reference>
<accession>X0VGA0</accession>
<proteinExistence type="inferred from homology"/>
<protein>
    <recommendedName>
        <fullName evidence="2">Activator of Hsp90 ATPase homologue 1/2-like C-terminal domain-containing protein</fullName>
    </recommendedName>
</protein>